<evidence type="ECO:0000259" key="9">
    <source>
        <dbReference type="Pfam" id="PF08544"/>
    </source>
</evidence>
<keyword evidence="6" id="KW-0067">ATP-binding</keyword>
<dbReference type="AlphaFoldDB" id="A0A6J7IW75"/>
<name>A0A6J7IW75_9ZZZZ</name>
<dbReference type="InterPro" id="IPR013750">
    <property type="entry name" value="GHMP_kinase_C_dom"/>
</dbReference>
<gene>
    <name evidence="10" type="ORF">UFOPK3564_02615</name>
</gene>
<dbReference type="Pfam" id="PF08544">
    <property type="entry name" value="GHMP_kinases_C"/>
    <property type="match status" value="1"/>
</dbReference>
<dbReference type="Gene3D" id="3.30.230.10">
    <property type="match status" value="1"/>
</dbReference>
<dbReference type="PANTHER" id="PTHR43527:SF2">
    <property type="entry name" value="4-DIPHOSPHOCYTIDYL-2-C-METHYL-D-ERYTHRITOL KINASE, CHLOROPLASTIC"/>
    <property type="match status" value="1"/>
</dbReference>
<dbReference type="InterPro" id="IPR036554">
    <property type="entry name" value="GHMP_kinase_C_sf"/>
</dbReference>
<dbReference type="PANTHER" id="PTHR43527">
    <property type="entry name" value="4-DIPHOSPHOCYTIDYL-2-C-METHYL-D-ERYTHRITOL KINASE, CHLOROPLASTIC"/>
    <property type="match status" value="1"/>
</dbReference>
<dbReference type="GO" id="GO:0050515">
    <property type="term" value="F:4-(cytidine 5'-diphospho)-2-C-methyl-D-erythritol kinase activity"/>
    <property type="evidence" value="ECO:0007669"/>
    <property type="project" value="UniProtKB-EC"/>
</dbReference>
<dbReference type="EC" id="2.7.1.148" evidence="2"/>
<evidence type="ECO:0000256" key="1">
    <source>
        <dbReference type="ARBA" id="ARBA00009684"/>
    </source>
</evidence>
<evidence type="ECO:0000256" key="7">
    <source>
        <dbReference type="ARBA" id="ARBA00032554"/>
    </source>
</evidence>
<protein>
    <recommendedName>
        <fullName evidence="2">4-(cytidine 5'-diphospho)-2-C-methyl-D-erythritol kinase</fullName>
        <ecNumber evidence="2">2.7.1.148</ecNumber>
    </recommendedName>
    <alternativeName>
        <fullName evidence="7">4-(cytidine-5'-diphospho)-2-C-methyl-D-erythritol kinase</fullName>
    </alternativeName>
</protein>
<evidence type="ECO:0000256" key="4">
    <source>
        <dbReference type="ARBA" id="ARBA00022741"/>
    </source>
</evidence>
<dbReference type="Pfam" id="PF00288">
    <property type="entry name" value="GHMP_kinases_N"/>
    <property type="match status" value="1"/>
</dbReference>
<dbReference type="InterPro" id="IPR020568">
    <property type="entry name" value="Ribosomal_Su5_D2-typ_SF"/>
</dbReference>
<evidence type="ECO:0000256" key="5">
    <source>
        <dbReference type="ARBA" id="ARBA00022777"/>
    </source>
</evidence>
<organism evidence="10">
    <name type="scientific">freshwater metagenome</name>
    <dbReference type="NCBI Taxonomy" id="449393"/>
    <lineage>
        <taxon>unclassified sequences</taxon>
        <taxon>metagenomes</taxon>
        <taxon>ecological metagenomes</taxon>
    </lineage>
</organism>
<evidence type="ECO:0000256" key="2">
    <source>
        <dbReference type="ARBA" id="ARBA00012052"/>
    </source>
</evidence>
<comment type="similarity">
    <text evidence="1">Belongs to the GHMP kinase family. IspE subfamily.</text>
</comment>
<keyword evidence="3" id="KW-0808">Transferase</keyword>
<evidence type="ECO:0000256" key="6">
    <source>
        <dbReference type="ARBA" id="ARBA00022840"/>
    </source>
</evidence>
<keyword evidence="5" id="KW-0418">Kinase</keyword>
<evidence type="ECO:0000259" key="8">
    <source>
        <dbReference type="Pfam" id="PF00288"/>
    </source>
</evidence>
<dbReference type="Gene3D" id="3.30.70.890">
    <property type="entry name" value="GHMP kinase, C-terminal domain"/>
    <property type="match status" value="1"/>
</dbReference>
<reference evidence="10" key="1">
    <citation type="submission" date="2020-05" db="EMBL/GenBank/DDBJ databases">
        <authorList>
            <person name="Chiriac C."/>
            <person name="Salcher M."/>
            <person name="Ghai R."/>
            <person name="Kavagutti S V."/>
        </authorList>
    </citation>
    <scope>NUCLEOTIDE SEQUENCE</scope>
</reference>
<dbReference type="PIRSF" id="PIRSF010376">
    <property type="entry name" value="IspE"/>
    <property type="match status" value="1"/>
</dbReference>
<feature type="domain" description="GHMP kinase N-terminal" evidence="8">
    <location>
        <begin position="76"/>
        <end position="146"/>
    </location>
</feature>
<feature type="domain" description="GHMP kinase C-terminal" evidence="9">
    <location>
        <begin position="240"/>
        <end position="291"/>
    </location>
</feature>
<dbReference type="InterPro" id="IPR004424">
    <property type="entry name" value="IspE"/>
</dbReference>
<evidence type="ECO:0000256" key="3">
    <source>
        <dbReference type="ARBA" id="ARBA00022679"/>
    </source>
</evidence>
<dbReference type="SUPFAM" id="SSF54211">
    <property type="entry name" value="Ribosomal protein S5 domain 2-like"/>
    <property type="match status" value="1"/>
</dbReference>
<dbReference type="InterPro" id="IPR014721">
    <property type="entry name" value="Ribsml_uS5_D2-typ_fold_subgr"/>
</dbReference>
<dbReference type="SUPFAM" id="SSF55060">
    <property type="entry name" value="GHMP Kinase, C-terminal domain"/>
    <property type="match status" value="1"/>
</dbReference>
<evidence type="ECO:0000313" key="10">
    <source>
        <dbReference type="EMBL" id="CAB4935383.1"/>
    </source>
</evidence>
<sequence length="312" mass="31107">MTPSPARPTVGAGARTIAPAKLNATLLVGPVRPDDGRHELTSVMQSLSLADDVALVPAPDGDDADGVDCPGVTGDNLALDALRAFRSATGWSAGPLTVQIVKRIPVAAGMAGGSTDAAAVLRLAAHLSGQDDPELLQELAAGLGADVPHGLRPGLALATGAGERLVRVRGVLPGAVVVVRADVGLATPGVFRRADELAPPRTAEDLEAWRLRVVDALEAVGSGELARYPDGLAVNDLGAAAVDLAPVVGEHLDALAAAGAAPALVCGSGPTTVGWFADEATATVAARRLRADGLDALIAVPSAGAPIAAVEA</sequence>
<keyword evidence="4" id="KW-0547">Nucleotide-binding</keyword>
<dbReference type="EMBL" id="CAFBMK010000195">
    <property type="protein sequence ID" value="CAB4935383.1"/>
    <property type="molecule type" value="Genomic_DNA"/>
</dbReference>
<dbReference type="GO" id="GO:0005524">
    <property type="term" value="F:ATP binding"/>
    <property type="evidence" value="ECO:0007669"/>
    <property type="project" value="UniProtKB-KW"/>
</dbReference>
<dbReference type="InterPro" id="IPR006204">
    <property type="entry name" value="GHMP_kinase_N_dom"/>
</dbReference>
<accession>A0A6J7IW75</accession>
<dbReference type="HAMAP" id="MF_00061">
    <property type="entry name" value="IspE"/>
    <property type="match status" value="1"/>
</dbReference>
<proteinExistence type="inferred from homology"/>
<dbReference type="GO" id="GO:0016114">
    <property type="term" value="P:terpenoid biosynthetic process"/>
    <property type="evidence" value="ECO:0007669"/>
    <property type="project" value="InterPro"/>
</dbReference>